<comment type="caution">
    <text evidence="10">The sequence shown here is derived from an EMBL/GenBank/DDBJ whole genome shotgun (WGS) entry which is preliminary data.</text>
</comment>
<evidence type="ECO:0000313" key="10">
    <source>
        <dbReference type="EMBL" id="RSX53352.1"/>
    </source>
</evidence>
<keyword evidence="11" id="KW-1185">Reference proteome</keyword>
<evidence type="ECO:0000256" key="8">
    <source>
        <dbReference type="SAM" id="Phobius"/>
    </source>
</evidence>
<dbReference type="CDD" id="cd04187">
    <property type="entry name" value="DPM1_like_bac"/>
    <property type="match status" value="1"/>
</dbReference>
<reference evidence="10 11" key="1">
    <citation type="submission" date="2018-09" db="EMBL/GenBank/DDBJ databases">
        <title>Characterization of the phylogenetic diversity of five novel species belonging to the genus Bifidobacterium.</title>
        <authorList>
            <person name="Lugli G.A."/>
            <person name="Duranti S."/>
            <person name="Milani C."/>
        </authorList>
    </citation>
    <scope>NUCLEOTIDE SEQUENCE [LARGE SCALE GENOMIC DNA]</scope>
    <source>
        <strain evidence="10 11">2036B</strain>
    </source>
</reference>
<dbReference type="RefSeq" id="WP_125964087.1">
    <property type="nucleotide sequence ID" value="NZ_QXGM01000004.1"/>
</dbReference>
<dbReference type="GO" id="GO:0005886">
    <property type="term" value="C:plasma membrane"/>
    <property type="evidence" value="ECO:0007669"/>
    <property type="project" value="TreeGrafter"/>
</dbReference>
<dbReference type="Proteomes" id="UP000287609">
    <property type="component" value="Unassembled WGS sequence"/>
</dbReference>
<evidence type="ECO:0000256" key="5">
    <source>
        <dbReference type="ARBA" id="ARBA00022692"/>
    </source>
</evidence>
<keyword evidence="7 8" id="KW-0472">Membrane</keyword>
<keyword evidence="3" id="KW-0328">Glycosyltransferase</keyword>
<dbReference type="AlphaFoldDB" id="A0A430FKS1"/>
<dbReference type="PANTHER" id="PTHR48090:SF1">
    <property type="entry name" value="PROPHAGE BACTOPRENOL GLUCOSYL TRANSFERASE HOMOLOG"/>
    <property type="match status" value="1"/>
</dbReference>
<dbReference type="Pfam" id="PF00535">
    <property type="entry name" value="Glycos_transf_2"/>
    <property type="match status" value="1"/>
</dbReference>
<evidence type="ECO:0000256" key="7">
    <source>
        <dbReference type="ARBA" id="ARBA00023136"/>
    </source>
</evidence>
<evidence type="ECO:0000256" key="6">
    <source>
        <dbReference type="ARBA" id="ARBA00022989"/>
    </source>
</evidence>
<name>A0A430FKS1_9BIFI</name>
<dbReference type="PANTHER" id="PTHR48090">
    <property type="entry name" value="UNDECAPRENYL-PHOSPHATE 4-DEOXY-4-FORMAMIDO-L-ARABINOSE TRANSFERASE-RELATED"/>
    <property type="match status" value="1"/>
</dbReference>
<sequence length="330" mass="36289">MNTTEDEQTAPAELKAPPFLVIVVPCYNEQEVLPQSSAVLCNKVESLIAAHQIADKSCIMFVDDGSKDRTWSIITELHHQNAAIFHGVKLAHNKGHQNALLAGMTHAYDVGADAIVSLDADLQDDPNAIDTMIEDYRQGAEIVYGVRDNRDSDTAFKRGTAVMFYKVMTALGTETIPNHADYRLMSRKALTALLQYREENLFLRGIVPSLGFPSDKAYYKRGVRQAGESKYPLHKMVSFAVEGITSFSTKPLQIITGLGIGSIIIGIGMLIYTIISVHQGNAVAGWGSVMCSLWFLGGVILLALAVIGEYIAKIYTEVKHRPRFIIETTI</sequence>
<comment type="subcellular location">
    <subcellularLocation>
        <location evidence="1">Membrane</location>
        <topology evidence="1">Multi-pass membrane protein</topology>
    </subcellularLocation>
</comment>
<dbReference type="Gene3D" id="3.90.550.10">
    <property type="entry name" value="Spore Coat Polysaccharide Biosynthesis Protein SpsA, Chain A"/>
    <property type="match status" value="1"/>
</dbReference>
<evidence type="ECO:0000256" key="2">
    <source>
        <dbReference type="ARBA" id="ARBA00006739"/>
    </source>
</evidence>
<proteinExistence type="inferred from homology"/>
<evidence type="ECO:0000313" key="11">
    <source>
        <dbReference type="Proteomes" id="UP000287609"/>
    </source>
</evidence>
<dbReference type="EMBL" id="QXGM01000004">
    <property type="protein sequence ID" value="RSX53352.1"/>
    <property type="molecule type" value="Genomic_DNA"/>
</dbReference>
<dbReference type="InterPro" id="IPR001173">
    <property type="entry name" value="Glyco_trans_2-like"/>
</dbReference>
<feature type="transmembrane region" description="Helical" evidence="8">
    <location>
        <begin position="254"/>
        <end position="275"/>
    </location>
</feature>
<dbReference type="GO" id="GO:0016757">
    <property type="term" value="F:glycosyltransferase activity"/>
    <property type="evidence" value="ECO:0007669"/>
    <property type="project" value="UniProtKB-KW"/>
</dbReference>
<dbReference type="SUPFAM" id="SSF53448">
    <property type="entry name" value="Nucleotide-diphospho-sugar transferases"/>
    <property type="match status" value="1"/>
</dbReference>
<dbReference type="InterPro" id="IPR029044">
    <property type="entry name" value="Nucleotide-diphossugar_trans"/>
</dbReference>
<dbReference type="OrthoDB" id="9811884at2"/>
<organism evidence="10 11">
    <name type="scientific">Bifidobacterium dolichotidis</name>
    <dbReference type="NCBI Taxonomy" id="2306976"/>
    <lineage>
        <taxon>Bacteria</taxon>
        <taxon>Bacillati</taxon>
        <taxon>Actinomycetota</taxon>
        <taxon>Actinomycetes</taxon>
        <taxon>Bifidobacteriales</taxon>
        <taxon>Bifidobacteriaceae</taxon>
        <taxon>Bifidobacterium</taxon>
    </lineage>
</organism>
<evidence type="ECO:0000259" key="9">
    <source>
        <dbReference type="Pfam" id="PF00535"/>
    </source>
</evidence>
<evidence type="ECO:0000256" key="4">
    <source>
        <dbReference type="ARBA" id="ARBA00022679"/>
    </source>
</evidence>
<accession>A0A430FKS1</accession>
<evidence type="ECO:0000256" key="1">
    <source>
        <dbReference type="ARBA" id="ARBA00004141"/>
    </source>
</evidence>
<evidence type="ECO:0000256" key="3">
    <source>
        <dbReference type="ARBA" id="ARBA00022676"/>
    </source>
</evidence>
<gene>
    <name evidence="10" type="ORF">D2E26_1394</name>
</gene>
<feature type="transmembrane region" description="Helical" evidence="8">
    <location>
        <begin position="287"/>
        <end position="312"/>
    </location>
</feature>
<protein>
    <submittedName>
        <fullName evidence="10">Glycosyltransferase</fullName>
    </submittedName>
</protein>
<feature type="domain" description="Glycosyltransferase 2-like" evidence="9">
    <location>
        <begin position="22"/>
        <end position="190"/>
    </location>
</feature>
<keyword evidence="5 8" id="KW-0812">Transmembrane</keyword>
<keyword evidence="6 8" id="KW-1133">Transmembrane helix</keyword>
<dbReference type="InterPro" id="IPR050256">
    <property type="entry name" value="Glycosyltransferase_2"/>
</dbReference>
<comment type="similarity">
    <text evidence="2">Belongs to the glycosyltransferase 2 family.</text>
</comment>
<keyword evidence="4 10" id="KW-0808">Transferase</keyword>